<dbReference type="GO" id="GO:0015344">
    <property type="term" value="F:siderophore uptake transmembrane transporter activity"/>
    <property type="evidence" value="ECO:0007669"/>
    <property type="project" value="TreeGrafter"/>
</dbReference>
<evidence type="ECO:0000256" key="5">
    <source>
        <dbReference type="ARBA" id="ARBA00022496"/>
    </source>
</evidence>
<evidence type="ECO:0000259" key="17">
    <source>
        <dbReference type="Pfam" id="PF00593"/>
    </source>
</evidence>
<dbReference type="FunFam" id="2.170.130.10:FF:000001">
    <property type="entry name" value="Catecholate siderophore TonB-dependent receptor"/>
    <property type="match status" value="1"/>
</dbReference>
<dbReference type="PROSITE" id="PS52016">
    <property type="entry name" value="TONB_DEPENDENT_REC_3"/>
    <property type="match status" value="1"/>
</dbReference>
<evidence type="ECO:0000256" key="12">
    <source>
        <dbReference type="ARBA" id="ARBA00023170"/>
    </source>
</evidence>
<comment type="similarity">
    <text evidence="2 14 15">Belongs to the TonB-dependent receptor family.</text>
</comment>
<sequence>MKPQRRTAPRAAVGATMIALSTMLGGPTVQGQDADSSGDKANKGTPSPSPSITLPSITVTADSADEVKGYVAPTSVGATKTGTPLLETPQTVTVITRQELDARQSQSLRMALQYAPGVQASNDADNRIDSITARGFTLDQFLDGLKLLSGTWTVPKVEPYLLDRLEILEGPSSVLYGQASPGGIVNMVSKKPTKTPVNEVQLQTGSFGRLQGAFDVGGPIDEEGHFLYRLTGVARTTDAQVSYMQEQRLNIAPAFTWTPDADTRFTLLANLLYDPKGGFWDLLPTNGTLQPNPYGQIPRNFYTGDLGFEHFYRTQAMVGYEFEHRFADGITARQNVRFNHMVIDYAAVQGLTLQSNGYTLNRQAYTANEQLDTISVDNQLQANVQTGPIRHTLLGGLDYQHVSWNNLTRLGTAPTLNILSPTYYQFIPYPSVFQNAFQTQDQVGIYAEEQARIDRWSLLLAGRGDQVSSNTVNRLTNTTSTQSNFAFTTRVGLTYLFDSGVAPYASYATSFQPTIGTGASGTAFQPTRGEQEEIGIKYQPHSVNAMFTVSAYNLVQTNVLTVDPSNPNFNVQTGAVRSRGIEVSAVGSLQNGLNFRASYSYLDNKIISANDGTVGNRLANVPANLASLWADYTLQTGSLAGFGLGGGVRYVGTSYTTNANTVQIPDYVVFDAALHYDFGVTHPNMKGIRFALNGYNIGDNEYVSFCSATGCRYGMGRTVLATLTYGW</sequence>
<evidence type="ECO:0000256" key="13">
    <source>
        <dbReference type="ARBA" id="ARBA00023237"/>
    </source>
</evidence>
<keyword evidence="5" id="KW-0410">Iron transport</keyword>
<feature type="domain" description="TonB-dependent receptor plug" evidence="18">
    <location>
        <begin position="85"/>
        <end position="184"/>
    </location>
</feature>
<dbReference type="CDD" id="cd01347">
    <property type="entry name" value="ligand_gated_channel"/>
    <property type="match status" value="1"/>
</dbReference>
<dbReference type="InterPro" id="IPR012910">
    <property type="entry name" value="Plug_dom"/>
</dbReference>
<dbReference type="GO" id="GO:0009279">
    <property type="term" value="C:cell outer membrane"/>
    <property type="evidence" value="ECO:0007669"/>
    <property type="project" value="UniProtKB-SubCell"/>
</dbReference>
<dbReference type="AlphaFoldDB" id="A0A1T4KNZ9"/>
<evidence type="ECO:0000256" key="11">
    <source>
        <dbReference type="ARBA" id="ARBA00023136"/>
    </source>
</evidence>
<evidence type="ECO:0000256" key="8">
    <source>
        <dbReference type="ARBA" id="ARBA00023004"/>
    </source>
</evidence>
<evidence type="ECO:0000256" key="14">
    <source>
        <dbReference type="PROSITE-ProRule" id="PRU01360"/>
    </source>
</evidence>
<accession>A0A1T4KNZ9</accession>
<protein>
    <submittedName>
        <fullName evidence="19">Iron complex outermembrane recepter protein</fullName>
    </submittedName>
</protein>
<dbReference type="InterPro" id="IPR010105">
    <property type="entry name" value="TonB_sidphr_rcpt"/>
</dbReference>
<dbReference type="EMBL" id="FUWJ01000001">
    <property type="protein sequence ID" value="SJZ44145.1"/>
    <property type="molecule type" value="Genomic_DNA"/>
</dbReference>
<proteinExistence type="inferred from homology"/>
<dbReference type="Gene3D" id="2.40.170.20">
    <property type="entry name" value="TonB-dependent receptor, beta-barrel domain"/>
    <property type="match status" value="1"/>
</dbReference>
<keyword evidence="20" id="KW-1185">Reference proteome</keyword>
<evidence type="ECO:0000256" key="6">
    <source>
        <dbReference type="ARBA" id="ARBA00022692"/>
    </source>
</evidence>
<evidence type="ECO:0000313" key="19">
    <source>
        <dbReference type="EMBL" id="SJZ44145.1"/>
    </source>
</evidence>
<evidence type="ECO:0000256" key="16">
    <source>
        <dbReference type="SAM" id="MobiDB-lite"/>
    </source>
</evidence>
<evidence type="ECO:0000256" key="3">
    <source>
        <dbReference type="ARBA" id="ARBA00022448"/>
    </source>
</evidence>
<dbReference type="PANTHER" id="PTHR32552">
    <property type="entry name" value="FERRICHROME IRON RECEPTOR-RELATED"/>
    <property type="match status" value="1"/>
</dbReference>
<keyword evidence="11 14" id="KW-0472">Membrane</keyword>
<keyword evidence="7" id="KW-0732">Signal</keyword>
<feature type="domain" description="TonB-dependent receptor-like beta-barrel" evidence="17">
    <location>
        <begin position="257"/>
        <end position="697"/>
    </location>
</feature>
<evidence type="ECO:0000256" key="1">
    <source>
        <dbReference type="ARBA" id="ARBA00004571"/>
    </source>
</evidence>
<evidence type="ECO:0000256" key="15">
    <source>
        <dbReference type="RuleBase" id="RU003357"/>
    </source>
</evidence>
<dbReference type="InterPro" id="IPR036942">
    <property type="entry name" value="Beta-barrel_TonB_sf"/>
</dbReference>
<keyword evidence="10 15" id="KW-0798">TonB box</keyword>
<dbReference type="Proteomes" id="UP000190092">
    <property type="component" value="Unassembled WGS sequence"/>
</dbReference>
<evidence type="ECO:0000259" key="18">
    <source>
        <dbReference type="Pfam" id="PF07715"/>
    </source>
</evidence>
<dbReference type="InterPro" id="IPR037066">
    <property type="entry name" value="Plug_dom_sf"/>
</dbReference>
<gene>
    <name evidence="19" type="ORF">SAMN02745126_01074</name>
</gene>
<keyword evidence="13 14" id="KW-0998">Cell outer membrane</keyword>
<keyword evidence="8" id="KW-0408">Iron</keyword>
<evidence type="ECO:0000313" key="20">
    <source>
        <dbReference type="Proteomes" id="UP000190092"/>
    </source>
</evidence>
<dbReference type="Gene3D" id="2.170.130.10">
    <property type="entry name" value="TonB-dependent receptor, plug domain"/>
    <property type="match status" value="1"/>
</dbReference>
<feature type="region of interest" description="Disordered" evidence="16">
    <location>
        <begin position="24"/>
        <end position="55"/>
    </location>
</feature>
<dbReference type="SUPFAM" id="SSF56935">
    <property type="entry name" value="Porins"/>
    <property type="match status" value="1"/>
</dbReference>
<organism evidence="19 20">
    <name type="scientific">Enhydrobacter aerosaccus</name>
    <dbReference type="NCBI Taxonomy" id="225324"/>
    <lineage>
        <taxon>Bacteria</taxon>
        <taxon>Pseudomonadati</taxon>
        <taxon>Pseudomonadota</taxon>
        <taxon>Alphaproteobacteria</taxon>
        <taxon>Hyphomicrobiales</taxon>
        <taxon>Enhydrobacter</taxon>
    </lineage>
</organism>
<evidence type="ECO:0000256" key="2">
    <source>
        <dbReference type="ARBA" id="ARBA00009810"/>
    </source>
</evidence>
<evidence type="ECO:0000256" key="4">
    <source>
        <dbReference type="ARBA" id="ARBA00022452"/>
    </source>
</evidence>
<dbReference type="Pfam" id="PF07715">
    <property type="entry name" value="Plug"/>
    <property type="match status" value="1"/>
</dbReference>
<dbReference type="FunFam" id="2.40.170.20:FF:000005">
    <property type="entry name" value="TonB-dependent siderophore receptor"/>
    <property type="match status" value="1"/>
</dbReference>
<keyword evidence="12" id="KW-0675">Receptor</keyword>
<keyword evidence="3 14" id="KW-0813">Transport</keyword>
<dbReference type="InterPro" id="IPR000531">
    <property type="entry name" value="Beta-barrel_TonB"/>
</dbReference>
<dbReference type="GO" id="GO:0015891">
    <property type="term" value="P:siderophore transport"/>
    <property type="evidence" value="ECO:0007669"/>
    <property type="project" value="InterPro"/>
</dbReference>
<reference evidence="20" key="1">
    <citation type="submission" date="2017-02" db="EMBL/GenBank/DDBJ databases">
        <authorList>
            <person name="Varghese N."/>
            <person name="Submissions S."/>
        </authorList>
    </citation>
    <scope>NUCLEOTIDE SEQUENCE [LARGE SCALE GENOMIC DNA]</scope>
    <source>
        <strain evidence="20">ATCC 27094</strain>
    </source>
</reference>
<evidence type="ECO:0000256" key="9">
    <source>
        <dbReference type="ARBA" id="ARBA00023065"/>
    </source>
</evidence>
<dbReference type="NCBIfam" id="TIGR01783">
    <property type="entry name" value="TonB-siderophor"/>
    <property type="match status" value="1"/>
</dbReference>
<keyword evidence="6 14" id="KW-0812">Transmembrane</keyword>
<keyword evidence="9" id="KW-0406">Ion transport</keyword>
<comment type="subcellular location">
    <subcellularLocation>
        <location evidence="1 14">Cell outer membrane</location>
        <topology evidence="1 14">Multi-pass membrane protein</topology>
    </subcellularLocation>
</comment>
<dbReference type="InterPro" id="IPR039426">
    <property type="entry name" value="TonB-dep_rcpt-like"/>
</dbReference>
<dbReference type="GO" id="GO:0038023">
    <property type="term" value="F:signaling receptor activity"/>
    <property type="evidence" value="ECO:0007669"/>
    <property type="project" value="InterPro"/>
</dbReference>
<keyword evidence="4 14" id="KW-1134">Transmembrane beta strand</keyword>
<evidence type="ECO:0000256" key="10">
    <source>
        <dbReference type="ARBA" id="ARBA00023077"/>
    </source>
</evidence>
<dbReference type="Pfam" id="PF00593">
    <property type="entry name" value="TonB_dep_Rec_b-barrel"/>
    <property type="match status" value="1"/>
</dbReference>
<dbReference type="STRING" id="225324.SAMN02745126_01074"/>
<dbReference type="PANTHER" id="PTHR32552:SF68">
    <property type="entry name" value="FERRICHROME OUTER MEMBRANE TRANSPORTER_PHAGE RECEPTOR"/>
    <property type="match status" value="1"/>
</dbReference>
<evidence type="ECO:0000256" key="7">
    <source>
        <dbReference type="ARBA" id="ARBA00022729"/>
    </source>
</evidence>
<name>A0A1T4KNZ9_9HYPH</name>